<dbReference type="EMBL" id="CP036525">
    <property type="protein sequence ID" value="QDT03547.1"/>
    <property type="molecule type" value="Genomic_DNA"/>
</dbReference>
<feature type="region of interest" description="Disordered" evidence="1">
    <location>
        <begin position="93"/>
        <end position="115"/>
    </location>
</feature>
<dbReference type="Proteomes" id="UP000318538">
    <property type="component" value="Chromosome"/>
</dbReference>
<feature type="region of interest" description="Disordered" evidence="1">
    <location>
        <begin position="1"/>
        <end position="20"/>
    </location>
</feature>
<dbReference type="KEGG" id="rlc:K227x_19310"/>
<evidence type="ECO:0000313" key="2">
    <source>
        <dbReference type="EMBL" id="QDT03547.1"/>
    </source>
</evidence>
<dbReference type="AlphaFoldDB" id="A0A517N8U2"/>
<sequence length="115" mass="12350">MVGERVTERPQSTLFGPLTPALSPRSLSKLHFDEIRGRGGKQMVGERVTERPQSTLFGPLSPALNASSARFRRGGEGWGEGGALYQRKQASSLSGYSPAENSDVQMNFVGNPTVG</sequence>
<name>A0A517N8U2_9BACT</name>
<protein>
    <submittedName>
        <fullName evidence="2">Uncharacterized protein</fullName>
    </submittedName>
</protein>
<keyword evidence="3" id="KW-1185">Reference proteome</keyword>
<evidence type="ECO:0000256" key="1">
    <source>
        <dbReference type="SAM" id="MobiDB-lite"/>
    </source>
</evidence>
<reference evidence="2 3" key="1">
    <citation type="submission" date="2019-02" db="EMBL/GenBank/DDBJ databases">
        <title>Deep-cultivation of Planctomycetes and their phenomic and genomic characterization uncovers novel biology.</title>
        <authorList>
            <person name="Wiegand S."/>
            <person name="Jogler M."/>
            <person name="Boedeker C."/>
            <person name="Pinto D."/>
            <person name="Vollmers J."/>
            <person name="Rivas-Marin E."/>
            <person name="Kohn T."/>
            <person name="Peeters S.H."/>
            <person name="Heuer A."/>
            <person name="Rast P."/>
            <person name="Oberbeckmann S."/>
            <person name="Bunk B."/>
            <person name="Jeske O."/>
            <person name="Meyerdierks A."/>
            <person name="Storesund J.E."/>
            <person name="Kallscheuer N."/>
            <person name="Luecker S."/>
            <person name="Lage O.M."/>
            <person name="Pohl T."/>
            <person name="Merkel B.J."/>
            <person name="Hornburger P."/>
            <person name="Mueller R.-W."/>
            <person name="Bruemmer F."/>
            <person name="Labrenz M."/>
            <person name="Spormann A.M."/>
            <person name="Op den Camp H."/>
            <person name="Overmann J."/>
            <person name="Amann R."/>
            <person name="Jetten M.S.M."/>
            <person name="Mascher T."/>
            <person name="Medema M.H."/>
            <person name="Devos D.P."/>
            <person name="Kaster A.-K."/>
            <person name="Ovreas L."/>
            <person name="Rohde M."/>
            <person name="Galperin M.Y."/>
            <person name="Jogler C."/>
        </authorList>
    </citation>
    <scope>NUCLEOTIDE SEQUENCE [LARGE SCALE GENOMIC DNA]</scope>
    <source>
        <strain evidence="2 3">K22_7</strain>
    </source>
</reference>
<accession>A0A517N8U2</accession>
<evidence type="ECO:0000313" key="3">
    <source>
        <dbReference type="Proteomes" id="UP000318538"/>
    </source>
</evidence>
<organism evidence="2 3">
    <name type="scientific">Rubripirellula lacrimiformis</name>
    <dbReference type="NCBI Taxonomy" id="1930273"/>
    <lineage>
        <taxon>Bacteria</taxon>
        <taxon>Pseudomonadati</taxon>
        <taxon>Planctomycetota</taxon>
        <taxon>Planctomycetia</taxon>
        <taxon>Pirellulales</taxon>
        <taxon>Pirellulaceae</taxon>
        <taxon>Rubripirellula</taxon>
    </lineage>
</organism>
<gene>
    <name evidence="2" type="ORF">K227x_19310</name>
</gene>
<proteinExistence type="predicted"/>